<comment type="subcellular location">
    <subcellularLocation>
        <location evidence="1">Membrane</location>
        <topology evidence="1">Multi-pass membrane protein</topology>
    </subcellularLocation>
</comment>
<accession>A0A2T7NNV5</accession>
<evidence type="ECO:0000256" key="3">
    <source>
        <dbReference type="ARBA" id="ARBA00022989"/>
    </source>
</evidence>
<comment type="caution">
    <text evidence="12">The sequence shown here is derived from an EMBL/GenBank/DDBJ whole genome shotgun (WGS) entry which is preliminary data.</text>
</comment>
<dbReference type="GO" id="GO:0004930">
    <property type="term" value="F:G protein-coupled receptor activity"/>
    <property type="evidence" value="ECO:0007669"/>
    <property type="project" value="UniProtKB-KW"/>
</dbReference>
<evidence type="ECO:0000256" key="5">
    <source>
        <dbReference type="ARBA" id="ARBA00023136"/>
    </source>
</evidence>
<gene>
    <name evidence="12" type="ORF">C0Q70_16114</name>
</gene>
<evidence type="ECO:0000256" key="2">
    <source>
        <dbReference type="ARBA" id="ARBA00022692"/>
    </source>
</evidence>
<feature type="region of interest" description="Disordered" evidence="9">
    <location>
        <begin position="259"/>
        <end position="283"/>
    </location>
</feature>
<dbReference type="EMBL" id="PZQS01000010">
    <property type="protein sequence ID" value="PVD22855.1"/>
    <property type="molecule type" value="Genomic_DNA"/>
</dbReference>
<dbReference type="CDD" id="cd00637">
    <property type="entry name" value="7tm_classA_rhodopsin-like"/>
    <property type="match status" value="1"/>
</dbReference>
<evidence type="ECO:0000313" key="13">
    <source>
        <dbReference type="Proteomes" id="UP000245119"/>
    </source>
</evidence>
<feature type="domain" description="G-protein coupled receptors family 1 profile" evidence="11">
    <location>
        <begin position="59"/>
        <end position="365"/>
    </location>
</feature>
<comment type="similarity">
    <text evidence="8">Belongs to the G-protein coupled receptor 1 family.</text>
</comment>
<keyword evidence="3 10" id="KW-1133">Transmembrane helix</keyword>
<feature type="transmembrane region" description="Helical" evidence="10">
    <location>
        <begin position="125"/>
        <end position="149"/>
    </location>
</feature>
<keyword evidence="2 8" id="KW-0812">Transmembrane</keyword>
<keyword evidence="7 8" id="KW-0807">Transducer</keyword>
<sequence>MDGGVHAPAAFDPGEYDHHVDVFFYPGDVSHLTLPWVREPNFVTLAVVYTLTFALGVLGNGLVISVLCCRRSGRCITFPCLLSMAWADVLFLLVCVPHEVVGYFLTHWGLSSFLCKLSGFVEMASAMATILNLILISVERYFVIAHPLLSKSLCTTRNAKIALVATWVAALLLSSPAFVVVDTEVNVYYNNSSQAEVVLCADFGLDDAGRLAYALWQLVFLFVLPAATLLFCYARVIFILWVSTHHLQSMTATNRFGGACSNSRSDHREGGSWNGRGAPSDRSRLAAFPNSKSKAPGEEALLARRQVIKMLVVIIIVFFICWGPQLIINTMKRLPVNVYDRHSYHVSVMFSCLPYIQSCINPVIYVLMSKKIRESVCSVPCVSAVASLCTRRDVKHSPTHELIATNHSAVVTGMKTSLETVRSYGASEFTDV</sequence>
<evidence type="ECO:0000256" key="8">
    <source>
        <dbReference type="RuleBase" id="RU000688"/>
    </source>
</evidence>
<evidence type="ECO:0000256" key="9">
    <source>
        <dbReference type="SAM" id="MobiDB-lite"/>
    </source>
</evidence>
<evidence type="ECO:0000256" key="4">
    <source>
        <dbReference type="ARBA" id="ARBA00023040"/>
    </source>
</evidence>
<evidence type="ECO:0000256" key="1">
    <source>
        <dbReference type="ARBA" id="ARBA00004141"/>
    </source>
</evidence>
<feature type="transmembrane region" description="Helical" evidence="10">
    <location>
        <begin position="42"/>
        <end position="69"/>
    </location>
</feature>
<dbReference type="AlphaFoldDB" id="A0A2T7NNV5"/>
<dbReference type="PRINTS" id="PR00237">
    <property type="entry name" value="GPCRRHODOPSN"/>
</dbReference>
<evidence type="ECO:0000259" key="11">
    <source>
        <dbReference type="PROSITE" id="PS50262"/>
    </source>
</evidence>
<keyword evidence="13" id="KW-1185">Reference proteome</keyword>
<proteinExistence type="inferred from homology"/>
<dbReference type="PANTHER" id="PTHR24243:SF224">
    <property type="entry name" value="G-PROTEIN COUPLED RECEPTOR 19-RELATED"/>
    <property type="match status" value="1"/>
</dbReference>
<evidence type="ECO:0000256" key="10">
    <source>
        <dbReference type="SAM" id="Phobius"/>
    </source>
</evidence>
<dbReference type="InterPro" id="IPR017452">
    <property type="entry name" value="GPCR_Rhodpsn_7TM"/>
</dbReference>
<feature type="transmembrane region" description="Helical" evidence="10">
    <location>
        <begin position="214"/>
        <end position="242"/>
    </location>
</feature>
<evidence type="ECO:0000256" key="7">
    <source>
        <dbReference type="ARBA" id="ARBA00023224"/>
    </source>
</evidence>
<dbReference type="OrthoDB" id="2132067at2759"/>
<organism evidence="12 13">
    <name type="scientific">Pomacea canaliculata</name>
    <name type="common">Golden apple snail</name>
    <dbReference type="NCBI Taxonomy" id="400727"/>
    <lineage>
        <taxon>Eukaryota</taxon>
        <taxon>Metazoa</taxon>
        <taxon>Spiralia</taxon>
        <taxon>Lophotrochozoa</taxon>
        <taxon>Mollusca</taxon>
        <taxon>Gastropoda</taxon>
        <taxon>Caenogastropoda</taxon>
        <taxon>Architaenioglossa</taxon>
        <taxon>Ampullarioidea</taxon>
        <taxon>Ampullariidae</taxon>
        <taxon>Pomacea</taxon>
    </lineage>
</organism>
<dbReference type="Proteomes" id="UP000245119">
    <property type="component" value="Linkage Group LG10"/>
</dbReference>
<feature type="transmembrane region" description="Helical" evidence="10">
    <location>
        <begin position="161"/>
        <end position="181"/>
    </location>
</feature>
<dbReference type="InterPro" id="IPR000276">
    <property type="entry name" value="GPCR_Rhodpsn"/>
</dbReference>
<name>A0A2T7NNV5_POMCA</name>
<dbReference type="SUPFAM" id="SSF81321">
    <property type="entry name" value="Family A G protein-coupled receptor-like"/>
    <property type="match status" value="1"/>
</dbReference>
<evidence type="ECO:0000313" key="12">
    <source>
        <dbReference type="EMBL" id="PVD22855.1"/>
    </source>
</evidence>
<dbReference type="Gene3D" id="1.20.1070.10">
    <property type="entry name" value="Rhodopsin 7-helix transmembrane proteins"/>
    <property type="match status" value="1"/>
</dbReference>
<dbReference type="GO" id="GO:0005886">
    <property type="term" value="C:plasma membrane"/>
    <property type="evidence" value="ECO:0007669"/>
    <property type="project" value="TreeGrafter"/>
</dbReference>
<feature type="transmembrane region" description="Helical" evidence="10">
    <location>
        <begin position="348"/>
        <end position="368"/>
    </location>
</feature>
<feature type="transmembrane region" description="Helical" evidence="10">
    <location>
        <begin position="81"/>
        <end position="105"/>
    </location>
</feature>
<dbReference type="Pfam" id="PF00001">
    <property type="entry name" value="7tm_1"/>
    <property type="match status" value="1"/>
</dbReference>
<keyword evidence="4 8" id="KW-0297">G-protein coupled receptor</keyword>
<keyword evidence="6 8" id="KW-0675">Receptor</keyword>
<protein>
    <recommendedName>
        <fullName evidence="11">G-protein coupled receptors family 1 profile domain-containing protein</fullName>
    </recommendedName>
</protein>
<dbReference type="PROSITE" id="PS00237">
    <property type="entry name" value="G_PROTEIN_RECEP_F1_1"/>
    <property type="match status" value="1"/>
</dbReference>
<feature type="transmembrane region" description="Helical" evidence="10">
    <location>
        <begin position="310"/>
        <end position="328"/>
    </location>
</feature>
<keyword evidence="5 10" id="KW-0472">Membrane</keyword>
<evidence type="ECO:0000256" key="6">
    <source>
        <dbReference type="ARBA" id="ARBA00023170"/>
    </source>
</evidence>
<dbReference type="PROSITE" id="PS50262">
    <property type="entry name" value="G_PROTEIN_RECEP_F1_2"/>
    <property type="match status" value="1"/>
</dbReference>
<dbReference type="PANTHER" id="PTHR24243">
    <property type="entry name" value="G-PROTEIN COUPLED RECEPTOR"/>
    <property type="match status" value="1"/>
</dbReference>
<reference evidence="12 13" key="1">
    <citation type="submission" date="2018-04" db="EMBL/GenBank/DDBJ databases">
        <title>The genome of golden apple snail Pomacea canaliculata provides insight into stress tolerance and invasive adaptation.</title>
        <authorList>
            <person name="Liu C."/>
            <person name="Liu B."/>
            <person name="Ren Y."/>
            <person name="Zhang Y."/>
            <person name="Wang H."/>
            <person name="Li S."/>
            <person name="Jiang F."/>
            <person name="Yin L."/>
            <person name="Zhang G."/>
            <person name="Qian W."/>
            <person name="Fan W."/>
        </authorList>
    </citation>
    <scope>NUCLEOTIDE SEQUENCE [LARGE SCALE GENOMIC DNA]</scope>
    <source>
        <strain evidence="12">SZHN2017</strain>
        <tissue evidence="12">Muscle</tissue>
    </source>
</reference>